<keyword evidence="1" id="KW-0175">Coiled coil</keyword>
<feature type="non-terminal residue" evidence="2">
    <location>
        <position position="92"/>
    </location>
</feature>
<organism evidence="2 3">
    <name type="scientific">Diversispora eburnea</name>
    <dbReference type="NCBI Taxonomy" id="1213867"/>
    <lineage>
        <taxon>Eukaryota</taxon>
        <taxon>Fungi</taxon>
        <taxon>Fungi incertae sedis</taxon>
        <taxon>Mucoromycota</taxon>
        <taxon>Glomeromycotina</taxon>
        <taxon>Glomeromycetes</taxon>
        <taxon>Diversisporales</taxon>
        <taxon>Diversisporaceae</taxon>
        <taxon>Diversispora</taxon>
    </lineage>
</organism>
<evidence type="ECO:0000313" key="3">
    <source>
        <dbReference type="Proteomes" id="UP000789706"/>
    </source>
</evidence>
<feature type="coiled-coil region" evidence="1">
    <location>
        <begin position="10"/>
        <end position="58"/>
    </location>
</feature>
<keyword evidence="3" id="KW-1185">Reference proteome</keyword>
<gene>
    <name evidence="2" type="ORF">DEBURN_LOCUS11996</name>
</gene>
<dbReference type="AlphaFoldDB" id="A0A9N9EBY6"/>
<protein>
    <submittedName>
        <fullName evidence="2">1256_t:CDS:1</fullName>
    </submittedName>
</protein>
<evidence type="ECO:0000313" key="2">
    <source>
        <dbReference type="EMBL" id="CAG8667946.1"/>
    </source>
</evidence>
<dbReference type="Proteomes" id="UP000789706">
    <property type="component" value="Unassembled WGS sequence"/>
</dbReference>
<evidence type="ECO:0000256" key="1">
    <source>
        <dbReference type="SAM" id="Coils"/>
    </source>
</evidence>
<accession>A0A9N9EBY6</accession>
<comment type="caution">
    <text evidence="2">The sequence shown here is derived from an EMBL/GenBank/DDBJ whole genome shotgun (WGS) entry which is preliminary data.</text>
</comment>
<feature type="non-terminal residue" evidence="2">
    <location>
        <position position="1"/>
    </location>
</feature>
<sequence length="92" mass="11160">ELTNELGTLNETLKEQIDMLSEKNETIQIELDKKARLYEQAQDRLNKYRDEYYQIRESLEGEYEDITEDRNWHIAQELQNCQEHGRNLQNDK</sequence>
<dbReference type="EMBL" id="CAJVPK010009681">
    <property type="protein sequence ID" value="CAG8667946.1"/>
    <property type="molecule type" value="Genomic_DNA"/>
</dbReference>
<name>A0A9N9EBY6_9GLOM</name>
<reference evidence="2" key="1">
    <citation type="submission" date="2021-06" db="EMBL/GenBank/DDBJ databases">
        <authorList>
            <person name="Kallberg Y."/>
            <person name="Tangrot J."/>
            <person name="Rosling A."/>
        </authorList>
    </citation>
    <scope>NUCLEOTIDE SEQUENCE</scope>
    <source>
        <strain evidence="2">AZ414A</strain>
    </source>
</reference>
<proteinExistence type="predicted"/>